<feature type="non-terminal residue" evidence="1">
    <location>
        <position position="1"/>
    </location>
</feature>
<dbReference type="OrthoDB" id="3565112at2759"/>
<feature type="non-terminal residue" evidence="1">
    <location>
        <position position="342"/>
    </location>
</feature>
<evidence type="ECO:0000313" key="1">
    <source>
        <dbReference type="EMBL" id="KAG9237891.1"/>
    </source>
</evidence>
<reference evidence="1" key="1">
    <citation type="journal article" date="2021" name="IMA Fungus">
        <title>Genomic characterization of three marine fungi, including Emericellopsis atlantica sp. nov. with signatures of a generalist lifestyle and marine biomass degradation.</title>
        <authorList>
            <person name="Hagestad O.C."/>
            <person name="Hou L."/>
            <person name="Andersen J.H."/>
            <person name="Hansen E.H."/>
            <person name="Altermark B."/>
            <person name="Li C."/>
            <person name="Kuhnert E."/>
            <person name="Cox R.J."/>
            <person name="Crous P.W."/>
            <person name="Spatafora J.W."/>
            <person name="Lail K."/>
            <person name="Amirebrahimi M."/>
            <person name="Lipzen A."/>
            <person name="Pangilinan J."/>
            <person name="Andreopoulos W."/>
            <person name="Hayes R.D."/>
            <person name="Ng V."/>
            <person name="Grigoriev I.V."/>
            <person name="Jackson S.A."/>
            <person name="Sutton T.D.S."/>
            <person name="Dobson A.D.W."/>
            <person name="Rama T."/>
        </authorList>
    </citation>
    <scope>NUCLEOTIDE SEQUENCE</scope>
    <source>
        <strain evidence="1">TRa018bII</strain>
    </source>
</reference>
<gene>
    <name evidence="1" type="ORF">BJ875DRAFT_353634</name>
</gene>
<comment type="caution">
    <text evidence="1">The sequence shown here is derived from an EMBL/GenBank/DDBJ whole genome shotgun (WGS) entry which is preliminary data.</text>
</comment>
<dbReference type="AlphaFoldDB" id="A0A9P7YQI3"/>
<evidence type="ECO:0000313" key="2">
    <source>
        <dbReference type="Proteomes" id="UP000824998"/>
    </source>
</evidence>
<accession>A0A9P7YQI3</accession>
<name>A0A9P7YQI3_9HELO</name>
<dbReference type="EMBL" id="MU251379">
    <property type="protein sequence ID" value="KAG9237891.1"/>
    <property type="molecule type" value="Genomic_DNA"/>
</dbReference>
<proteinExistence type="predicted"/>
<sequence>PCYNNLSVIRGMDLNNLPSIRLLLSAFNAYFTTPTISTIPDSLSFPHRAVFDRITFSIQLNSTDYPLLRDALEEFSKVHDKSDEEVRKTIVELQALGEERVLLNPSVHWVEYDAALRRWEEEQGYVFNSHGEIVSKVPRRRSNRLKVISKNNSVRGEGAVEENEDEVTDVYFSYSPVTKTKDRETNKPTATDGWTTKVDEVGKSRWMKEEKGRGTEVQPPWSFFANIDILDGKSLKRIAQFFDMRIIHKTPLTEADCYSLLEFTATERREVERMYAESRGNRLLTEMLWWYAQFHTQSDRKLTFRARALLAFVTSNVRHPHLHKVEYAKEMASWKATHERDG</sequence>
<dbReference type="Proteomes" id="UP000824998">
    <property type="component" value="Unassembled WGS sequence"/>
</dbReference>
<keyword evidence="2" id="KW-1185">Reference proteome</keyword>
<organism evidence="1 2">
    <name type="scientific">Amylocarpus encephaloides</name>
    <dbReference type="NCBI Taxonomy" id="45428"/>
    <lineage>
        <taxon>Eukaryota</taxon>
        <taxon>Fungi</taxon>
        <taxon>Dikarya</taxon>
        <taxon>Ascomycota</taxon>
        <taxon>Pezizomycotina</taxon>
        <taxon>Leotiomycetes</taxon>
        <taxon>Helotiales</taxon>
        <taxon>Helotiales incertae sedis</taxon>
        <taxon>Amylocarpus</taxon>
    </lineage>
</organism>
<protein>
    <submittedName>
        <fullName evidence="1">Uncharacterized protein</fullName>
    </submittedName>
</protein>